<dbReference type="AlphaFoldDB" id="A0A8J6PH91"/>
<dbReference type="InterPro" id="IPR028098">
    <property type="entry name" value="Glyco_trans_4-like_N"/>
</dbReference>
<dbReference type="PANTHER" id="PTHR12526">
    <property type="entry name" value="GLYCOSYLTRANSFERASE"/>
    <property type="match status" value="1"/>
</dbReference>
<keyword evidence="4" id="KW-1185">Reference proteome</keyword>
<protein>
    <submittedName>
        <fullName evidence="3">Glycosyltransferase family 4 protein</fullName>
    </submittedName>
</protein>
<dbReference type="Gene3D" id="3.40.50.2000">
    <property type="entry name" value="Glycogen Phosphorylase B"/>
    <property type="match status" value="2"/>
</dbReference>
<dbReference type="InterPro" id="IPR001296">
    <property type="entry name" value="Glyco_trans_1"/>
</dbReference>
<accession>A0A8J6PH91</accession>
<sequence>MKLLIVNTSTGWGGLEMNVVKLAGELQKNGIELHFACQENTVFDQQITPLFSSVLRLKKVKKYVDFKNASRVAGYLRKNGISVVFTAFRPDLDLLLWTKRKAGNIHIIHQQQMQIGIPKKGYIQRMRFKAVDVWLTPLQWLKQEVLEKTTLAESKIRIVPLGVRVEPFLSQQPSRYEAQQFFGFHSDAFVLGVIGRIDEKKGQLFLVKTVKQLLDNGEDVALLIVGAPTVDDPKTIIYHREIVRFIEEHHLTERIHFASPTKEIINFYRAIDLFVMSSEGETFGMVTVEAQFSKTPVIGTNSSGTPEVLGHGTRGGLYTFNDEQSFTTTYFRVRKQLNAGELDLDAIQQEAIERYALDKEVEGVLQAIRECTTGK</sequence>
<reference evidence="3" key="1">
    <citation type="submission" date="2020-09" db="EMBL/GenBank/DDBJ databases">
        <title>Taishania pollutisoli gen. nov., sp. nov., Isolated from Tetrabromobisphenol A-Contaminated Soil.</title>
        <authorList>
            <person name="Chen Q."/>
        </authorList>
    </citation>
    <scope>NUCLEOTIDE SEQUENCE</scope>
    <source>
        <strain evidence="3">CZZ-1</strain>
    </source>
</reference>
<feature type="domain" description="Glycosyltransferase subfamily 4-like N-terminal" evidence="2">
    <location>
        <begin position="12"/>
        <end position="166"/>
    </location>
</feature>
<organism evidence="3 4">
    <name type="scientific">Taishania pollutisoli</name>
    <dbReference type="NCBI Taxonomy" id="2766479"/>
    <lineage>
        <taxon>Bacteria</taxon>
        <taxon>Pseudomonadati</taxon>
        <taxon>Bacteroidota</taxon>
        <taxon>Flavobacteriia</taxon>
        <taxon>Flavobacteriales</taxon>
        <taxon>Crocinitomicaceae</taxon>
        <taxon>Taishania</taxon>
    </lineage>
</organism>
<evidence type="ECO:0000259" key="1">
    <source>
        <dbReference type="Pfam" id="PF00534"/>
    </source>
</evidence>
<evidence type="ECO:0000313" key="4">
    <source>
        <dbReference type="Proteomes" id="UP000652681"/>
    </source>
</evidence>
<dbReference type="SUPFAM" id="SSF53756">
    <property type="entry name" value="UDP-Glycosyltransferase/glycogen phosphorylase"/>
    <property type="match status" value="1"/>
</dbReference>
<dbReference type="Proteomes" id="UP000652681">
    <property type="component" value="Unassembled WGS sequence"/>
</dbReference>
<evidence type="ECO:0000313" key="3">
    <source>
        <dbReference type="EMBL" id="MBC9811399.1"/>
    </source>
</evidence>
<dbReference type="Pfam" id="PF00534">
    <property type="entry name" value="Glycos_transf_1"/>
    <property type="match status" value="1"/>
</dbReference>
<proteinExistence type="predicted"/>
<dbReference type="GO" id="GO:0016757">
    <property type="term" value="F:glycosyltransferase activity"/>
    <property type="evidence" value="ECO:0007669"/>
    <property type="project" value="InterPro"/>
</dbReference>
<dbReference type="RefSeq" id="WP_216713438.1">
    <property type="nucleotide sequence ID" value="NZ_JACVEL010000001.1"/>
</dbReference>
<name>A0A8J6PH91_9FLAO</name>
<dbReference type="EMBL" id="JACVEL010000001">
    <property type="protein sequence ID" value="MBC9811399.1"/>
    <property type="molecule type" value="Genomic_DNA"/>
</dbReference>
<dbReference type="PANTHER" id="PTHR12526:SF637">
    <property type="entry name" value="GLYCOSYLTRANSFERASE EPSF-RELATED"/>
    <property type="match status" value="1"/>
</dbReference>
<dbReference type="CDD" id="cd03801">
    <property type="entry name" value="GT4_PimA-like"/>
    <property type="match status" value="1"/>
</dbReference>
<evidence type="ECO:0000259" key="2">
    <source>
        <dbReference type="Pfam" id="PF13439"/>
    </source>
</evidence>
<feature type="domain" description="Glycosyl transferase family 1" evidence="1">
    <location>
        <begin position="179"/>
        <end position="326"/>
    </location>
</feature>
<comment type="caution">
    <text evidence="3">The sequence shown here is derived from an EMBL/GenBank/DDBJ whole genome shotgun (WGS) entry which is preliminary data.</text>
</comment>
<dbReference type="Pfam" id="PF13439">
    <property type="entry name" value="Glyco_transf_4"/>
    <property type="match status" value="1"/>
</dbReference>
<gene>
    <name evidence="3" type="ORF">H9Y05_02820</name>
</gene>